<gene>
    <name evidence="3" type="ORF">ACFQ3C_12355</name>
</gene>
<keyword evidence="4" id="KW-1185">Reference proteome</keyword>
<protein>
    <submittedName>
        <fullName evidence="3">DUF5681 domain-containing protein</fullName>
    </submittedName>
</protein>
<dbReference type="Proteomes" id="UP001597151">
    <property type="component" value="Unassembled WGS sequence"/>
</dbReference>
<feature type="compositionally biased region" description="Basic and acidic residues" evidence="1">
    <location>
        <begin position="1"/>
        <end position="10"/>
    </location>
</feature>
<organism evidence="3 4">
    <name type="scientific">Seohaeicola saemankumensis</name>
    <dbReference type="NCBI Taxonomy" id="481181"/>
    <lineage>
        <taxon>Bacteria</taxon>
        <taxon>Pseudomonadati</taxon>
        <taxon>Pseudomonadota</taxon>
        <taxon>Alphaproteobacteria</taxon>
        <taxon>Rhodobacterales</taxon>
        <taxon>Roseobacteraceae</taxon>
        <taxon>Seohaeicola</taxon>
    </lineage>
</organism>
<evidence type="ECO:0000259" key="2">
    <source>
        <dbReference type="Pfam" id="PF18932"/>
    </source>
</evidence>
<dbReference type="Pfam" id="PF18932">
    <property type="entry name" value="DUF5681"/>
    <property type="match status" value="1"/>
</dbReference>
<sequence>MSKDDDDKPKLKPSRLQLGSHEVGYGRPPAETRFVKGQSGNPAGRPRGSKNKPAELDAYDLRNIVLTEANRVIEINERDSVVRIPMVQAVMRKIGVDAMKGRPRAQELFMKVTDKAQSAAIQLHERSLQSACEYKAYWEQELDRRARLGIIHLPDPLPHPDDIVINLHTGEVEYHGPMTPQEVVRYEGARMTLLTLCGAVSYLDKRYVRLRKPEDRDANRLMAANARVLIAEIEAGLPAAYIARKGKAEAASQE</sequence>
<proteinExistence type="predicted"/>
<accession>A0ABW3TE54</accession>
<feature type="domain" description="DUF5681" evidence="2">
    <location>
        <begin position="31"/>
        <end position="116"/>
    </location>
</feature>
<dbReference type="EMBL" id="JBHTKR010000005">
    <property type="protein sequence ID" value="MFD1195459.1"/>
    <property type="molecule type" value="Genomic_DNA"/>
</dbReference>
<dbReference type="InterPro" id="IPR043736">
    <property type="entry name" value="DUF5681"/>
</dbReference>
<name>A0ABW3TE54_9RHOB</name>
<evidence type="ECO:0000256" key="1">
    <source>
        <dbReference type="SAM" id="MobiDB-lite"/>
    </source>
</evidence>
<evidence type="ECO:0000313" key="4">
    <source>
        <dbReference type="Proteomes" id="UP001597151"/>
    </source>
</evidence>
<evidence type="ECO:0000313" key="3">
    <source>
        <dbReference type="EMBL" id="MFD1195459.1"/>
    </source>
</evidence>
<feature type="region of interest" description="Disordered" evidence="1">
    <location>
        <begin position="1"/>
        <end position="54"/>
    </location>
</feature>
<reference evidence="4" key="1">
    <citation type="journal article" date="2019" name="Int. J. Syst. Evol. Microbiol.">
        <title>The Global Catalogue of Microorganisms (GCM) 10K type strain sequencing project: providing services to taxonomists for standard genome sequencing and annotation.</title>
        <authorList>
            <consortium name="The Broad Institute Genomics Platform"/>
            <consortium name="The Broad Institute Genome Sequencing Center for Infectious Disease"/>
            <person name="Wu L."/>
            <person name="Ma J."/>
        </authorList>
    </citation>
    <scope>NUCLEOTIDE SEQUENCE [LARGE SCALE GENOMIC DNA]</scope>
    <source>
        <strain evidence="4">CCUG 55328</strain>
    </source>
</reference>
<dbReference type="RefSeq" id="WP_380792184.1">
    <property type="nucleotide sequence ID" value="NZ_JBHTKR010000005.1"/>
</dbReference>
<comment type="caution">
    <text evidence="3">The sequence shown here is derived from an EMBL/GenBank/DDBJ whole genome shotgun (WGS) entry which is preliminary data.</text>
</comment>